<evidence type="ECO:0000313" key="1">
    <source>
        <dbReference type="EMBL" id="TYS16619.1"/>
    </source>
</evidence>
<dbReference type="Proteomes" id="UP000322267">
    <property type="component" value="Unassembled WGS sequence"/>
</dbReference>
<name>A0A5D4NRV8_9BACI</name>
<dbReference type="CDD" id="cd07067">
    <property type="entry name" value="HP_PGM_like"/>
    <property type="match status" value="1"/>
</dbReference>
<dbReference type="Pfam" id="PF00300">
    <property type="entry name" value="His_Phos_1"/>
    <property type="match status" value="1"/>
</dbReference>
<dbReference type="InterPro" id="IPR029033">
    <property type="entry name" value="His_PPase_superfam"/>
</dbReference>
<dbReference type="Gene3D" id="3.40.50.1240">
    <property type="entry name" value="Phosphoglycerate mutase-like"/>
    <property type="match status" value="1"/>
</dbReference>
<dbReference type="RefSeq" id="WP_148939856.1">
    <property type="nucleotide sequence ID" value="NZ_VTEI01000005.1"/>
</dbReference>
<organism evidence="1 2">
    <name type="scientific">Rossellomorea vietnamensis</name>
    <dbReference type="NCBI Taxonomy" id="218284"/>
    <lineage>
        <taxon>Bacteria</taxon>
        <taxon>Bacillati</taxon>
        <taxon>Bacillota</taxon>
        <taxon>Bacilli</taxon>
        <taxon>Bacillales</taxon>
        <taxon>Bacillaceae</taxon>
        <taxon>Rossellomorea</taxon>
    </lineage>
</organism>
<dbReference type="PANTHER" id="PTHR48100">
    <property type="entry name" value="BROAD-SPECIFICITY PHOSPHATASE YOR283W-RELATED"/>
    <property type="match status" value="1"/>
</dbReference>
<dbReference type="GO" id="GO:0016791">
    <property type="term" value="F:phosphatase activity"/>
    <property type="evidence" value="ECO:0007669"/>
    <property type="project" value="TreeGrafter"/>
</dbReference>
<gene>
    <name evidence="1" type="ORF">FZC78_11540</name>
</gene>
<sequence>MKTFVYMVRHGDSPKEGKERVRGLSETGLIDVQRVTEILKREGIQTIVSSPYRRAVLTVEPIANTIGEEVAILEDLKERVFSSEENRVDDKQLMPLLEKSFEDKYYTLEGGESNADCQHRAVAVLREIVRTFSGQKIAIGTHGAVMTLMMGYFDEKYNSLKFLHSTTKPDIYRMEFEGERLVGVDRLWPPL</sequence>
<dbReference type="OrthoDB" id="2185101at2"/>
<dbReference type="GO" id="GO:0005737">
    <property type="term" value="C:cytoplasm"/>
    <property type="evidence" value="ECO:0007669"/>
    <property type="project" value="TreeGrafter"/>
</dbReference>
<dbReference type="InterPro" id="IPR050275">
    <property type="entry name" value="PGM_Phosphatase"/>
</dbReference>
<reference evidence="1 2" key="1">
    <citation type="submission" date="2019-08" db="EMBL/GenBank/DDBJ databases">
        <title>Bacillus genomes from the desert of Cuatro Cienegas, Coahuila.</title>
        <authorList>
            <person name="Olmedo-Alvarez G."/>
        </authorList>
    </citation>
    <scope>NUCLEOTIDE SEQUENCE [LARGE SCALE GENOMIC DNA]</scope>
    <source>
        <strain evidence="1 2">CH34_1T</strain>
    </source>
</reference>
<proteinExistence type="predicted"/>
<dbReference type="EMBL" id="VTEI01000005">
    <property type="protein sequence ID" value="TYS16619.1"/>
    <property type="molecule type" value="Genomic_DNA"/>
</dbReference>
<comment type="caution">
    <text evidence="1">The sequence shown here is derived from an EMBL/GenBank/DDBJ whole genome shotgun (WGS) entry which is preliminary data.</text>
</comment>
<dbReference type="AlphaFoldDB" id="A0A5D4NRV8"/>
<dbReference type="PANTHER" id="PTHR48100:SF59">
    <property type="entry name" value="ADENOSYLCOBALAMIN_ALPHA-RIBAZOLE PHOSPHATASE"/>
    <property type="match status" value="1"/>
</dbReference>
<dbReference type="InterPro" id="IPR013078">
    <property type="entry name" value="His_Pase_superF_clade-1"/>
</dbReference>
<dbReference type="SUPFAM" id="SSF53254">
    <property type="entry name" value="Phosphoglycerate mutase-like"/>
    <property type="match status" value="1"/>
</dbReference>
<accession>A0A5D4NRV8</accession>
<evidence type="ECO:0000313" key="2">
    <source>
        <dbReference type="Proteomes" id="UP000322267"/>
    </source>
</evidence>
<protein>
    <submittedName>
        <fullName evidence="1">Histidine phosphatase family protein</fullName>
    </submittedName>
</protein>